<protein>
    <submittedName>
        <fullName evidence="2">Uncharacterized protein</fullName>
    </submittedName>
</protein>
<evidence type="ECO:0000313" key="3">
    <source>
        <dbReference type="Proteomes" id="UP000019116"/>
    </source>
</evidence>
<dbReference type="Gramene" id="TraesSYM7A03G03762330.1">
    <property type="protein sequence ID" value="TraesSYM7A03G03762330.1"/>
    <property type="gene ID" value="TraesSYM7A03G03762330"/>
</dbReference>
<dbReference type="Gramene" id="TraesRN7A0100080300.1">
    <property type="protein sequence ID" value="TraesRN7A0100080300.1"/>
    <property type="gene ID" value="TraesRN7A0100080300"/>
</dbReference>
<gene>
    <name evidence="2" type="primary">LOC123153366</name>
</gene>
<accession>A0A3B6RBE0</accession>
<dbReference type="Gramene" id="TraesLDM7A03G03819310.2">
    <property type="protein sequence ID" value="TraesLDM7A03G03819310.2"/>
    <property type="gene ID" value="TraesLDM7A03G03819310"/>
</dbReference>
<dbReference type="Gramene" id="TraesCS7A03G0105200.1">
    <property type="protein sequence ID" value="TraesCS7A03G0105200.1.CDS"/>
    <property type="gene ID" value="TraesCS7A03G0105200"/>
</dbReference>
<dbReference type="AlphaFoldDB" id="A0A3B6RBE0"/>
<feature type="compositionally biased region" description="Basic and acidic residues" evidence="1">
    <location>
        <begin position="16"/>
        <end position="29"/>
    </location>
</feature>
<organism evidence="2">
    <name type="scientific">Triticum aestivum</name>
    <name type="common">Wheat</name>
    <dbReference type="NCBI Taxonomy" id="4565"/>
    <lineage>
        <taxon>Eukaryota</taxon>
        <taxon>Viridiplantae</taxon>
        <taxon>Streptophyta</taxon>
        <taxon>Embryophyta</taxon>
        <taxon>Tracheophyta</taxon>
        <taxon>Spermatophyta</taxon>
        <taxon>Magnoliopsida</taxon>
        <taxon>Liliopsida</taxon>
        <taxon>Poales</taxon>
        <taxon>Poaceae</taxon>
        <taxon>BOP clade</taxon>
        <taxon>Pooideae</taxon>
        <taxon>Triticodae</taxon>
        <taxon>Triticeae</taxon>
        <taxon>Triticinae</taxon>
        <taxon>Triticum</taxon>
    </lineage>
</organism>
<keyword evidence="3" id="KW-1185">Reference proteome</keyword>
<feature type="region of interest" description="Disordered" evidence="1">
    <location>
        <begin position="1"/>
        <end position="29"/>
    </location>
</feature>
<evidence type="ECO:0000313" key="2">
    <source>
        <dbReference type="EnsemblPlants" id="TraesCS7A02G047400.1"/>
    </source>
</evidence>
<sequence length="139" mass="16385">MVRGRQGGGGRKRQERRLPDFPPREDDKSVKKYLHGRVKKAELDDYRLPTIFEIEEPQVVQRNRGLVTIYNKMGQLRRRFYKLMIEGRQGSKEGNFIKDKLKVFLKEVKILQDQVKKLRGVDGYFKMPPVLAEDLVLLK</sequence>
<dbReference type="SMR" id="A0A3B6RBE0"/>
<evidence type="ECO:0000256" key="1">
    <source>
        <dbReference type="SAM" id="MobiDB-lite"/>
    </source>
</evidence>
<reference evidence="2" key="1">
    <citation type="submission" date="2018-08" db="EMBL/GenBank/DDBJ databases">
        <authorList>
            <person name="Rossello M."/>
        </authorList>
    </citation>
    <scope>NUCLEOTIDE SEQUENCE [LARGE SCALE GENOMIC DNA]</scope>
    <source>
        <strain evidence="2">cv. Chinese Spring</strain>
    </source>
</reference>
<reference evidence="2" key="2">
    <citation type="submission" date="2018-10" db="UniProtKB">
        <authorList>
            <consortium name="EnsemblPlants"/>
        </authorList>
    </citation>
    <scope>IDENTIFICATION</scope>
</reference>
<dbReference type="GeneID" id="123153366"/>
<dbReference type="RefSeq" id="XP_044428455.1">
    <property type="nucleotide sequence ID" value="XM_044572520.1"/>
</dbReference>
<proteinExistence type="predicted"/>
<dbReference type="Proteomes" id="UP000019116">
    <property type="component" value="Chromosome 7A"/>
</dbReference>
<dbReference type="Gramene" id="TraesCS7A02G047400.1">
    <property type="protein sequence ID" value="TraesCS7A02G047400.1"/>
    <property type="gene ID" value="TraesCS7A02G047400"/>
</dbReference>
<dbReference type="EnsemblPlants" id="TraesCS7A02G047400.1">
    <property type="protein sequence ID" value="TraesCS7A02G047400.1"/>
    <property type="gene ID" value="TraesCS7A02G047400"/>
</dbReference>
<dbReference type="Gramene" id="TraesSTA7A03G03808270.1">
    <property type="protein sequence ID" value="TraesSTA7A03G03808270.1"/>
    <property type="gene ID" value="TraesSTA7A03G03808270"/>
</dbReference>
<dbReference type="Gramene" id="TraesNOR7A03G03855310.1">
    <property type="protein sequence ID" value="TraesNOR7A03G03855310.1"/>
    <property type="gene ID" value="TraesNOR7A03G03855310"/>
</dbReference>
<dbReference type="Gramene" id="TraesSYM7A03G03762330.2">
    <property type="protein sequence ID" value="TraesSYM7A03G03762330.2"/>
    <property type="gene ID" value="TraesSYM7A03G03762330"/>
</dbReference>
<name>A0A3B6RBE0_WHEAT</name>
<dbReference type="Gramene" id="TraesCAD_scaffold_128666_01G000100.1">
    <property type="protein sequence ID" value="TraesCAD_scaffold_128666_01G000100.1"/>
    <property type="gene ID" value="TraesCAD_scaffold_128666_01G000100"/>
</dbReference>
<dbReference type="Gramene" id="TraesLDM7A03G03819310.1">
    <property type="protein sequence ID" value="TraesLDM7A03G03819310.1"/>
    <property type="gene ID" value="TraesLDM7A03G03819310"/>
</dbReference>
<dbReference type="Gramene" id="TraesMAC7A03G03814500.1">
    <property type="protein sequence ID" value="TraesMAC7A03G03814500.1"/>
    <property type="gene ID" value="TraesMAC7A03G03814500"/>
</dbReference>